<evidence type="ECO:0000313" key="2">
    <source>
        <dbReference type="Proteomes" id="UP000015105"/>
    </source>
</evidence>
<reference evidence="2" key="1">
    <citation type="journal article" date="2014" name="Science">
        <title>Ancient hybridizations among the ancestral genomes of bread wheat.</title>
        <authorList>
            <consortium name="International Wheat Genome Sequencing Consortium,"/>
            <person name="Marcussen T."/>
            <person name="Sandve S.R."/>
            <person name="Heier L."/>
            <person name="Spannagl M."/>
            <person name="Pfeifer M."/>
            <person name="Jakobsen K.S."/>
            <person name="Wulff B.B."/>
            <person name="Steuernagel B."/>
            <person name="Mayer K.F."/>
            <person name="Olsen O.A."/>
        </authorList>
    </citation>
    <scope>NUCLEOTIDE SEQUENCE [LARGE SCALE GENOMIC DNA]</scope>
    <source>
        <strain evidence="2">cv. AL8/78</strain>
    </source>
</reference>
<reference evidence="1" key="4">
    <citation type="submission" date="2019-03" db="UniProtKB">
        <authorList>
            <consortium name="EnsemblPlants"/>
        </authorList>
    </citation>
    <scope>IDENTIFICATION</scope>
</reference>
<sequence>NVLDISVNSGLNRSFFFNSNALQNARCERHVCLVWRFNLIGFEYVPSRLFGACIHDQTRSHASLTQRCYVQRKFSARPLLFQRTDHGFYNCIVHLYACP</sequence>
<dbReference type="Proteomes" id="UP000015105">
    <property type="component" value="Chromosome 3D"/>
</dbReference>
<accession>A0A453EIM9</accession>
<reference evidence="2" key="2">
    <citation type="journal article" date="2017" name="Nat. Plants">
        <title>The Aegilops tauschii genome reveals multiple impacts of transposons.</title>
        <authorList>
            <person name="Zhao G."/>
            <person name="Zou C."/>
            <person name="Li K."/>
            <person name="Wang K."/>
            <person name="Li T."/>
            <person name="Gao L."/>
            <person name="Zhang X."/>
            <person name="Wang H."/>
            <person name="Yang Z."/>
            <person name="Liu X."/>
            <person name="Jiang W."/>
            <person name="Mao L."/>
            <person name="Kong X."/>
            <person name="Jiao Y."/>
            <person name="Jia J."/>
        </authorList>
    </citation>
    <scope>NUCLEOTIDE SEQUENCE [LARGE SCALE GENOMIC DNA]</scope>
    <source>
        <strain evidence="2">cv. AL8/78</strain>
    </source>
</reference>
<keyword evidence="2" id="KW-1185">Reference proteome</keyword>
<dbReference type="AlphaFoldDB" id="A0A453EIM9"/>
<protein>
    <submittedName>
        <fullName evidence="1">Uncharacterized protein</fullName>
    </submittedName>
</protein>
<reference evidence="1" key="5">
    <citation type="journal article" date="2021" name="G3 (Bethesda)">
        <title>Aegilops tauschii genome assembly Aet v5.0 features greater sequence contiguity and improved annotation.</title>
        <authorList>
            <person name="Wang L."/>
            <person name="Zhu T."/>
            <person name="Rodriguez J.C."/>
            <person name="Deal K.R."/>
            <person name="Dubcovsky J."/>
            <person name="McGuire P.E."/>
            <person name="Lux T."/>
            <person name="Spannagl M."/>
            <person name="Mayer K.F.X."/>
            <person name="Baldrich P."/>
            <person name="Meyers B.C."/>
            <person name="Huo N."/>
            <person name="Gu Y.Q."/>
            <person name="Zhou H."/>
            <person name="Devos K.M."/>
            <person name="Bennetzen J.L."/>
            <person name="Unver T."/>
            <person name="Budak H."/>
            <person name="Gulick P.J."/>
            <person name="Galiba G."/>
            <person name="Kalapos B."/>
            <person name="Nelson D.R."/>
            <person name="Li P."/>
            <person name="You F.M."/>
            <person name="Luo M.C."/>
            <person name="Dvorak J."/>
        </authorList>
    </citation>
    <scope>NUCLEOTIDE SEQUENCE [LARGE SCALE GENOMIC DNA]</scope>
    <source>
        <strain evidence="1">cv. AL8/78</strain>
    </source>
</reference>
<name>A0A453EIM9_AEGTS</name>
<dbReference type="EnsemblPlants" id="AET3Gv20357300.4">
    <property type="protein sequence ID" value="AET3Gv20357300.4"/>
    <property type="gene ID" value="AET3Gv20357300"/>
</dbReference>
<dbReference type="Gramene" id="AET3Gv20357300.4">
    <property type="protein sequence ID" value="AET3Gv20357300.4"/>
    <property type="gene ID" value="AET3Gv20357300"/>
</dbReference>
<organism evidence="1 2">
    <name type="scientific">Aegilops tauschii subsp. strangulata</name>
    <name type="common">Goatgrass</name>
    <dbReference type="NCBI Taxonomy" id="200361"/>
    <lineage>
        <taxon>Eukaryota</taxon>
        <taxon>Viridiplantae</taxon>
        <taxon>Streptophyta</taxon>
        <taxon>Embryophyta</taxon>
        <taxon>Tracheophyta</taxon>
        <taxon>Spermatophyta</taxon>
        <taxon>Magnoliopsida</taxon>
        <taxon>Liliopsida</taxon>
        <taxon>Poales</taxon>
        <taxon>Poaceae</taxon>
        <taxon>BOP clade</taxon>
        <taxon>Pooideae</taxon>
        <taxon>Triticodae</taxon>
        <taxon>Triticeae</taxon>
        <taxon>Triticinae</taxon>
        <taxon>Aegilops</taxon>
    </lineage>
</organism>
<reference evidence="1" key="3">
    <citation type="journal article" date="2017" name="Nature">
        <title>Genome sequence of the progenitor of the wheat D genome Aegilops tauschii.</title>
        <authorList>
            <person name="Luo M.C."/>
            <person name="Gu Y.Q."/>
            <person name="Puiu D."/>
            <person name="Wang H."/>
            <person name="Twardziok S.O."/>
            <person name="Deal K.R."/>
            <person name="Huo N."/>
            <person name="Zhu T."/>
            <person name="Wang L."/>
            <person name="Wang Y."/>
            <person name="McGuire P.E."/>
            <person name="Liu S."/>
            <person name="Long H."/>
            <person name="Ramasamy R.K."/>
            <person name="Rodriguez J.C."/>
            <person name="Van S.L."/>
            <person name="Yuan L."/>
            <person name="Wang Z."/>
            <person name="Xia Z."/>
            <person name="Xiao L."/>
            <person name="Anderson O.D."/>
            <person name="Ouyang S."/>
            <person name="Liang Y."/>
            <person name="Zimin A.V."/>
            <person name="Pertea G."/>
            <person name="Qi P."/>
            <person name="Bennetzen J.L."/>
            <person name="Dai X."/>
            <person name="Dawson M.W."/>
            <person name="Muller H.G."/>
            <person name="Kugler K."/>
            <person name="Rivarola-Duarte L."/>
            <person name="Spannagl M."/>
            <person name="Mayer K.F.X."/>
            <person name="Lu F.H."/>
            <person name="Bevan M.W."/>
            <person name="Leroy P."/>
            <person name="Li P."/>
            <person name="You F.M."/>
            <person name="Sun Q."/>
            <person name="Liu Z."/>
            <person name="Lyons E."/>
            <person name="Wicker T."/>
            <person name="Salzberg S.L."/>
            <person name="Devos K.M."/>
            <person name="Dvorak J."/>
        </authorList>
    </citation>
    <scope>NUCLEOTIDE SEQUENCE [LARGE SCALE GENOMIC DNA]</scope>
    <source>
        <strain evidence="1">cv. AL8/78</strain>
    </source>
</reference>
<evidence type="ECO:0000313" key="1">
    <source>
        <dbReference type="EnsemblPlants" id="AET3Gv20357300.4"/>
    </source>
</evidence>
<proteinExistence type="predicted"/>